<name>A0ABT7GVB7_9ACTN</name>
<keyword evidence="6" id="KW-1185">Reference proteome</keyword>
<dbReference type="PANTHER" id="PTHR43004">
    <property type="entry name" value="TRK SYSTEM POTASSIUM UPTAKE PROTEIN"/>
    <property type="match status" value="1"/>
</dbReference>
<dbReference type="PRINTS" id="PR00420">
    <property type="entry name" value="RNGMNOXGNASE"/>
</dbReference>
<sequence>MTDVMSDVMSDVLIVGSGPTGLTLACDLARRGVPVRVLDQRPGPHRESRGKSLNRDGLDAMADLGVLGRIAEVGRELVLRKYFDGAQVEDTRLTDVLFMGQWQIEEVLREHLASFGVRVEHGARVTGIEQDREGVTARLADGGSIRAGYLAGCDGGRSTTRGLLGIAFEGTTEETGTMVLGDVTAPDLSRDVWHQWFTSDGGAMMLCPIPGTAVFQLQASPETDADGNPVPPTLEGFQRLFDRHARMEGIRLAGAAWLSTWRVNVRMAARMREGRVFLAGDAAHVHSVAGGLGMNTGIQDAMALGRTLGAALTGEAGARVLDGYEAERLPAAARVLADASERHRRVLAAVREPGRGTEAGMG</sequence>
<evidence type="ECO:0000256" key="1">
    <source>
        <dbReference type="ARBA" id="ARBA00001974"/>
    </source>
</evidence>
<evidence type="ECO:0000313" key="5">
    <source>
        <dbReference type="EMBL" id="MDK9497575.1"/>
    </source>
</evidence>
<dbReference type="RefSeq" id="WP_285343313.1">
    <property type="nucleotide sequence ID" value="NZ_JASITI010000020.1"/>
</dbReference>
<organism evidence="5 6">
    <name type="scientific">Streptomyces katrae</name>
    <dbReference type="NCBI Taxonomy" id="68223"/>
    <lineage>
        <taxon>Bacteria</taxon>
        <taxon>Bacillati</taxon>
        <taxon>Actinomycetota</taxon>
        <taxon>Actinomycetes</taxon>
        <taxon>Kitasatosporales</taxon>
        <taxon>Streptomycetaceae</taxon>
        <taxon>Streptomyces</taxon>
    </lineage>
</organism>
<dbReference type="Pfam" id="PF01494">
    <property type="entry name" value="FAD_binding_3"/>
    <property type="match status" value="1"/>
</dbReference>
<dbReference type="EMBL" id="JASITI010000020">
    <property type="protein sequence ID" value="MDK9497575.1"/>
    <property type="molecule type" value="Genomic_DNA"/>
</dbReference>
<keyword evidence="3" id="KW-0274">FAD</keyword>
<feature type="domain" description="FAD-binding" evidence="4">
    <location>
        <begin position="10"/>
        <end position="337"/>
    </location>
</feature>
<dbReference type="GO" id="GO:0004497">
    <property type="term" value="F:monooxygenase activity"/>
    <property type="evidence" value="ECO:0007669"/>
    <property type="project" value="UniProtKB-KW"/>
</dbReference>
<dbReference type="InterPro" id="IPR036188">
    <property type="entry name" value="FAD/NAD-bd_sf"/>
</dbReference>
<dbReference type="Proteomes" id="UP001223390">
    <property type="component" value="Unassembled WGS sequence"/>
</dbReference>
<evidence type="ECO:0000313" key="6">
    <source>
        <dbReference type="Proteomes" id="UP001223390"/>
    </source>
</evidence>
<comment type="cofactor">
    <cofactor evidence="1">
        <name>FAD</name>
        <dbReference type="ChEBI" id="CHEBI:57692"/>
    </cofactor>
</comment>
<comment type="caution">
    <text evidence="5">The sequence shown here is derived from an EMBL/GenBank/DDBJ whole genome shotgun (WGS) entry which is preliminary data.</text>
</comment>
<proteinExistence type="predicted"/>
<gene>
    <name evidence="5" type="ORF">QEZ40_002516</name>
</gene>
<protein>
    <submittedName>
        <fullName evidence="5">FAD-dependent monooxygenase</fullName>
    </submittedName>
</protein>
<keyword evidence="5" id="KW-0560">Oxidoreductase</keyword>
<dbReference type="Gene3D" id="3.50.50.60">
    <property type="entry name" value="FAD/NAD(P)-binding domain"/>
    <property type="match status" value="1"/>
</dbReference>
<reference evidence="5 6" key="1">
    <citation type="submission" date="2023-05" db="EMBL/GenBank/DDBJ databases">
        <title>Sequencing and Assembly of Streptomyces sp. NP73.</title>
        <authorList>
            <person name="Konwar A.N."/>
            <person name="Saikia K."/>
            <person name="Thakur D."/>
        </authorList>
    </citation>
    <scope>NUCLEOTIDE SEQUENCE [LARGE SCALE GENOMIC DNA]</scope>
    <source>
        <strain evidence="5 6">NP73</strain>
    </source>
</reference>
<dbReference type="InterPro" id="IPR050641">
    <property type="entry name" value="RIFMO-like"/>
</dbReference>
<dbReference type="SUPFAM" id="SSF51905">
    <property type="entry name" value="FAD/NAD(P)-binding domain"/>
    <property type="match status" value="1"/>
</dbReference>
<evidence type="ECO:0000256" key="3">
    <source>
        <dbReference type="ARBA" id="ARBA00022827"/>
    </source>
</evidence>
<keyword evidence="5" id="KW-0503">Monooxygenase</keyword>
<evidence type="ECO:0000256" key="2">
    <source>
        <dbReference type="ARBA" id="ARBA00022630"/>
    </source>
</evidence>
<dbReference type="PANTHER" id="PTHR43004:SF19">
    <property type="entry name" value="BINDING MONOOXYGENASE, PUTATIVE (JCVI)-RELATED"/>
    <property type="match status" value="1"/>
</dbReference>
<dbReference type="Gene3D" id="3.30.70.2450">
    <property type="match status" value="1"/>
</dbReference>
<evidence type="ECO:0000259" key="4">
    <source>
        <dbReference type="Pfam" id="PF01494"/>
    </source>
</evidence>
<dbReference type="InterPro" id="IPR002938">
    <property type="entry name" value="FAD-bd"/>
</dbReference>
<keyword evidence="2" id="KW-0285">Flavoprotein</keyword>
<accession>A0ABT7GVB7</accession>